<reference evidence="3" key="1">
    <citation type="submission" date="2016-11" db="EMBL/GenBank/DDBJ databases">
        <title>Mesorhizobium oceanicum sp. nov., isolated from deep seawater in South China Sea.</title>
        <authorList>
            <person name="Fu G.-Y."/>
        </authorList>
    </citation>
    <scope>NUCLEOTIDE SEQUENCE [LARGE SCALE GENOMIC DNA]</scope>
    <source>
        <strain evidence="3">B7</strain>
    </source>
</reference>
<dbReference type="KEGG" id="meso:BSQ44_02575"/>
<organism evidence="2 3">
    <name type="scientific">Aquibium oceanicum</name>
    <dbReference type="NCBI Taxonomy" id="1670800"/>
    <lineage>
        <taxon>Bacteria</taxon>
        <taxon>Pseudomonadati</taxon>
        <taxon>Pseudomonadota</taxon>
        <taxon>Alphaproteobacteria</taxon>
        <taxon>Hyphomicrobiales</taxon>
        <taxon>Phyllobacteriaceae</taxon>
        <taxon>Aquibium</taxon>
    </lineage>
</organism>
<dbReference type="Proteomes" id="UP000182840">
    <property type="component" value="Chromosome"/>
</dbReference>
<proteinExistence type="predicted"/>
<feature type="transmembrane region" description="Helical" evidence="1">
    <location>
        <begin position="20"/>
        <end position="39"/>
    </location>
</feature>
<dbReference type="RefSeq" id="WP_072601799.1">
    <property type="nucleotide sequence ID" value="NZ_CP018171.1"/>
</dbReference>
<evidence type="ECO:0000313" key="3">
    <source>
        <dbReference type="Proteomes" id="UP000182840"/>
    </source>
</evidence>
<name>A0A1L3SLV4_9HYPH</name>
<dbReference type="InterPro" id="IPR007047">
    <property type="entry name" value="Flp_Fap"/>
</dbReference>
<protein>
    <submittedName>
        <fullName evidence="2">Fimbrial protein</fullName>
    </submittedName>
</protein>
<evidence type="ECO:0000313" key="2">
    <source>
        <dbReference type="EMBL" id="APH70387.1"/>
    </source>
</evidence>
<gene>
    <name evidence="2" type="ORF">BSQ44_02575</name>
</gene>
<keyword evidence="1" id="KW-1133">Transmembrane helix</keyword>
<keyword evidence="1" id="KW-0472">Membrane</keyword>
<sequence>MTKLFARFAKDESGATAIEYGLIAALIAVAIMVGAQALGTSLNTKFNEISTAVDGAS</sequence>
<evidence type="ECO:0000256" key="1">
    <source>
        <dbReference type="SAM" id="Phobius"/>
    </source>
</evidence>
<dbReference type="STRING" id="1670800.BSQ44_02575"/>
<dbReference type="AlphaFoldDB" id="A0A1L3SLV4"/>
<keyword evidence="3" id="KW-1185">Reference proteome</keyword>
<dbReference type="EMBL" id="CP018171">
    <property type="protein sequence ID" value="APH70387.1"/>
    <property type="molecule type" value="Genomic_DNA"/>
</dbReference>
<dbReference type="Pfam" id="PF04964">
    <property type="entry name" value="Flp_Fap"/>
    <property type="match status" value="1"/>
</dbReference>
<keyword evidence="1" id="KW-0812">Transmembrane</keyword>
<accession>A0A1L3SLV4</accession>